<name>A0ACC0Q3Y2_RHOML</name>
<organism evidence="1 2">
    <name type="scientific">Rhododendron molle</name>
    <name type="common">Chinese azalea</name>
    <name type="synonym">Azalea mollis</name>
    <dbReference type="NCBI Taxonomy" id="49168"/>
    <lineage>
        <taxon>Eukaryota</taxon>
        <taxon>Viridiplantae</taxon>
        <taxon>Streptophyta</taxon>
        <taxon>Embryophyta</taxon>
        <taxon>Tracheophyta</taxon>
        <taxon>Spermatophyta</taxon>
        <taxon>Magnoliopsida</taxon>
        <taxon>eudicotyledons</taxon>
        <taxon>Gunneridae</taxon>
        <taxon>Pentapetalae</taxon>
        <taxon>asterids</taxon>
        <taxon>Ericales</taxon>
        <taxon>Ericaceae</taxon>
        <taxon>Ericoideae</taxon>
        <taxon>Rhodoreae</taxon>
        <taxon>Rhododendron</taxon>
    </lineage>
</organism>
<keyword evidence="2" id="KW-1185">Reference proteome</keyword>
<sequence length="307" mass="34716">MAFQIRRLCTHVGGHNSAHTQAWRKCEDLLNQKQHIETIVLKQSEQARIDYRTWLNASIDCARFLLNQGFAFHRHDESEFSRNHGNFLELLKWHAQRNQDVKAVVLANAPQNNKLTSPEIQKDIVCVATREAVNVIVRDVGDALFAILVDEAHDNSIKEQMALAIRYVDKKGHVIERFFGVEHVPNTSAMSLKKAMDNLFCKLGLSIGRLRGQGYDGASNMQGEINGLKALILKENSSAYYVHCFAQQLQLTLVAVAKRDDRIGYLFESVYKIGTVVGASCKRRDILRENEVERVVKTLNLGEIESG</sequence>
<dbReference type="Proteomes" id="UP001062846">
    <property type="component" value="Chromosome 1"/>
</dbReference>
<evidence type="ECO:0000313" key="1">
    <source>
        <dbReference type="EMBL" id="KAI8571974.1"/>
    </source>
</evidence>
<gene>
    <name evidence="1" type="ORF">RHMOL_Rhmol01G0162800</name>
</gene>
<dbReference type="EMBL" id="CM046388">
    <property type="protein sequence ID" value="KAI8571974.1"/>
    <property type="molecule type" value="Genomic_DNA"/>
</dbReference>
<reference evidence="1" key="1">
    <citation type="submission" date="2022-02" db="EMBL/GenBank/DDBJ databases">
        <title>Plant Genome Project.</title>
        <authorList>
            <person name="Zhang R.-G."/>
        </authorList>
    </citation>
    <scope>NUCLEOTIDE SEQUENCE</scope>
    <source>
        <strain evidence="1">AT1</strain>
    </source>
</reference>
<evidence type="ECO:0000313" key="2">
    <source>
        <dbReference type="Proteomes" id="UP001062846"/>
    </source>
</evidence>
<comment type="caution">
    <text evidence="1">The sequence shown here is derived from an EMBL/GenBank/DDBJ whole genome shotgun (WGS) entry which is preliminary data.</text>
</comment>
<proteinExistence type="predicted"/>
<protein>
    <submittedName>
        <fullName evidence="1">Uncharacterized protein</fullName>
    </submittedName>
</protein>
<accession>A0ACC0Q3Y2</accession>